<dbReference type="Proteomes" id="UP000030111">
    <property type="component" value="Unassembled WGS sequence"/>
</dbReference>
<evidence type="ECO:0008006" key="4">
    <source>
        <dbReference type="Google" id="ProtNLM"/>
    </source>
</evidence>
<keyword evidence="3" id="KW-1185">Reference proteome</keyword>
<protein>
    <recommendedName>
        <fullName evidence="4">EcsC family protein</fullName>
    </recommendedName>
</protein>
<sequence length="216" mass="23652">MDLHKVIKQVMPTFNDIRKDIHVLRYANPALSHHALAALYLKRTRNKYTGVGVVTALPGVIPGLGTTAQIAVEVGATSADILLMLRWMASLAFGIGLLYDKDIEADFEDEFTVILGIWAGVIVAEKAALSKGDKISIGHFDQHITDRIKNRMNQKIGRKLVTKYGSKRGGAALGRLIPFGIGAVVGGTFNYFTIERFGKAAVDYFTAVNKDYIVED</sequence>
<dbReference type="STRING" id="1121898.GCA_000422725_01317"/>
<proteinExistence type="predicted"/>
<keyword evidence="1" id="KW-0812">Transmembrane</keyword>
<organism evidence="2 3">
    <name type="scientific">Flavobacterium subsaxonicum WB 4.1-42 = DSM 21790</name>
    <dbReference type="NCBI Taxonomy" id="1121898"/>
    <lineage>
        <taxon>Bacteria</taxon>
        <taxon>Pseudomonadati</taxon>
        <taxon>Bacteroidota</taxon>
        <taxon>Flavobacteriia</taxon>
        <taxon>Flavobacteriales</taxon>
        <taxon>Flavobacteriaceae</taxon>
        <taxon>Flavobacterium</taxon>
    </lineage>
</organism>
<evidence type="ECO:0000256" key="1">
    <source>
        <dbReference type="SAM" id="Phobius"/>
    </source>
</evidence>
<gene>
    <name evidence="2" type="ORF">Q766_13155</name>
</gene>
<keyword evidence="1" id="KW-1133">Transmembrane helix</keyword>
<name>A0A0A2MJC4_9FLAO</name>
<accession>A0A0A2MJC4</accession>
<dbReference type="eggNOG" id="ENOG502ZYER">
    <property type="taxonomic scope" value="Bacteria"/>
</dbReference>
<evidence type="ECO:0000313" key="2">
    <source>
        <dbReference type="EMBL" id="KGO92404.1"/>
    </source>
</evidence>
<dbReference type="AlphaFoldDB" id="A0A0A2MJC4"/>
<dbReference type="OrthoDB" id="4422408at2"/>
<keyword evidence="1" id="KW-0472">Membrane</keyword>
<reference evidence="2 3" key="1">
    <citation type="submission" date="2013-09" db="EMBL/GenBank/DDBJ databases">
        <authorList>
            <person name="Zeng Z."/>
            <person name="Chen C."/>
        </authorList>
    </citation>
    <scope>NUCLEOTIDE SEQUENCE [LARGE SCALE GENOMIC DNA]</scope>
    <source>
        <strain evidence="2 3">WB 4.1-42</strain>
    </source>
</reference>
<dbReference type="EMBL" id="JRLY01000010">
    <property type="protein sequence ID" value="KGO92404.1"/>
    <property type="molecule type" value="Genomic_DNA"/>
</dbReference>
<comment type="caution">
    <text evidence="2">The sequence shown here is derived from an EMBL/GenBank/DDBJ whole genome shotgun (WGS) entry which is preliminary data.</text>
</comment>
<evidence type="ECO:0000313" key="3">
    <source>
        <dbReference type="Proteomes" id="UP000030111"/>
    </source>
</evidence>
<feature type="transmembrane region" description="Helical" evidence="1">
    <location>
        <begin position="81"/>
        <end position="99"/>
    </location>
</feature>
<dbReference type="RefSeq" id="WP_026990209.1">
    <property type="nucleotide sequence ID" value="NZ_AUGP01000017.1"/>
</dbReference>